<protein>
    <submittedName>
        <fullName evidence="1">Uncharacterized protein</fullName>
    </submittedName>
</protein>
<evidence type="ECO:0000313" key="2">
    <source>
        <dbReference type="Proteomes" id="UP000499080"/>
    </source>
</evidence>
<accession>A0A4Y2UKS9</accession>
<dbReference type="AlphaFoldDB" id="A0A4Y2UKS9"/>
<evidence type="ECO:0000313" key="1">
    <source>
        <dbReference type="EMBL" id="GBO13263.1"/>
    </source>
</evidence>
<keyword evidence="2" id="KW-1185">Reference proteome</keyword>
<feature type="non-terminal residue" evidence="1">
    <location>
        <position position="1"/>
    </location>
</feature>
<sequence length="45" mass="5033">DFVLNVVIICKVCLEDVVLVDRTDENRLGISLVGQCYNIHLTAQT</sequence>
<name>A0A4Y2UKS9_ARAVE</name>
<dbReference type="Proteomes" id="UP000499080">
    <property type="component" value="Unassembled WGS sequence"/>
</dbReference>
<proteinExistence type="predicted"/>
<organism evidence="1 2">
    <name type="scientific">Araneus ventricosus</name>
    <name type="common">Orbweaver spider</name>
    <name type="synonym">Epeira ventricosa</name>
    <dbReference type="NCBI Taxonomy" id="182803"/>
    <lineage>
        <taxon>Eukaryota</taxon>
        <taxon>Metazoa</taxon>
        <taxon>Ecdysozoa</taxon>
        <taxon>Arthropoda</taxon>
        <taxon>Chelicerata</taxon>
        <taxon>Arachnida</taxon>
        <taxon>Araneae</taxon>
        <taxon>Araneomorphae</taxon>
        <taxon>Entelegynae</taxon>
        <taxon>Araneoidea</taxon>
        <taxon>Araneidae</taxon>
        <taxon>Araneus</taxon>
    </lineage>
</organism>
<reference evidence="1 2" key="1">
    <citation type="journal article" date="2019" name="Sci. Rep.">
        <title>Orb-weaving spider Araneus ventricosus genome elucidates the spidroin gene catalogue.</title>
        <authorList>
            <person name="Kono N."/>
            <person name="Nakamura H."/>
            <person name="Ohtoshi R."/>
            <person name="Moran D.A.P."/>
            <person name="Shinohara A."/>
            <person name="Yoshida Y."/>
            <person name="Fujiwara M."/>
            <person name="Mori M."/>
            <person name="Tomita M."/>
            <person name="Arakawa K."/>
        </authorList>
    </citation>
    <scope>NUCLEOTIDE SEQUENCE [LARGE SCALE GENOMIC DNA]</scope>
</reference>
<comment type="caution">
    <text evidence="1">The sequence shown here is derived from an EMBL/GenBank/DDBJ whole genome shotgun (WGS) entry which is preliminary data.</text>
</comment>
<gene>
    <name evidence="1" type="ORF">AVEN_249004_1</name>
</gene>
<dbReference type="EMBL" id="BGPR01037622">
    <property type="protein sequence ID" value="GBO13263.1"/>
    <property type="molecule type" value="Genomic_DNA"/>
</dbReference>